<feature type="domain" description="GIT Spa2 homology (SHD)" evidence="4">
    <location>
        <begin position="93"/>
        <end position="123"/>
    </location>
</feature>
<evidence type="ECO:0000259" key="4">
    <source>
        <dbReference type="SMART" id="SM00555"/>
    </source>
</evidence>
<gene>
    <name evidence="5" type="ORF">MAM1_0089d04824</name>
</gene>
<feature type="compositionally biased region" description="Low complexity" evidence="3">
    <location>
        <begin position="1"/>
        <end position="14"/>
    </location>
</feature>
<proteinExistence type="predicted"/>
<keyword evidence="1" id="KW-0677">Repeat</keyword>
<dbReference type="InterPro" id="IPR022018">
    <property type="entry name" value="GIT1_C"/>
</dbReference>
<dbReference type="InterPro" id="IPR039892">
    <property type="entry name" value="Spa2/Sph1"/>
</dbReference>
<dbReference type="InterPro" id="IPR013724">
    <property type="entry name" value="GIT_SHD"/>
</dbReference>
<dbReference type="Gene3D" id="1.20.120.330">
    <property type="entry name" value="Nucleotidyltransferases domain 2"/>
    <property type="match status" value="1"/>
</dbReference>
<feature type="compositionally biased region" description="Polar residues" evidence="3">
    <location>
        <begin position="608"/>
        <end position="617"/>
    </location>
</feature>
<protein>
    <submittedName>
        <fullName evidence="5">Cell polarity protein</fullName>
    </submittedName>
</protein>
<sequence>MSYSRSPPRSPSSSQEDWLLRGPQSAKTYSTSSSRSYSHASRSQSLASASSRAFSTTNYEGTAKTYYVELKSYLKELLAQEAIDGPHPHRVAARQKLTRLSNLQFHELAMDVYDEVVRRNKNDKFLPFLAVKEEFHPKRNQARQKLATLPVARFQDLASDVYSELTRRYPNLIENDQDTYSHLPPIPKIPASPTYNNTPQPSKSTNIVPVKGMINVENVVDNDMEEDENRYNRSPTSTVVAGTKEPKDYFSRSTAPLKNEGYNQSSDIEKIRSDYEYQINMMTSRIKQLQDQVEDKSSSKADKDLVEKLRMREQDDQKMIRQMEEQYKKLNDKYEALNREYSQQQEAVQNVKKETKQMLDELKRLAKVNEELYTEKEKAENTISQLKEEAKEWQIKYEKARIELRSVKASSMIELDHNQNIIKDNFLQPTRDGVIPQDHILTYQAYVNDLLTAARSNDPAQVIQVMKNIVTVCRSITEEIENQEDVLSTDTKKSLYELKTIFSSSLSDLLVAAKYHASGMGLSPVSLLDRSVGHLTSVIVELVKLLGMNSASPIVKSNASSPTDNKITTSTILSSLNDDTYGSKRLDNNSYYGSSISNGRSNGSISNHKSNGASSNGDDIARPSVRSGLDSFTGYKSSNSNSMYSSRKYREQDDLSPNELVKYLKTETDHIVQTIQNLLAALRLPQQNGEAHSIITALLKIVATISELSKATCQTTQGYRYRNECDPVLNQLGQCSQRISMIQTKYFARGAMATANAKRDLAKEAYEVAKFTKELITLFES</sequence>
<feature type="region of interest" description="Disordered" evidence="3">
    <location>
        <begin position="1"/>
        <end position="42"/>
    </location>
</feature>
<organism evidence="5">
    <name type="scientific">Mucor ambiguus</name>
    <dbReference type="NCBI Taxonomy" id="91626"/>
    <lineage>
        <taxon>Eukaryota</taxon>
        <taxon>Fungi</taxon>
        <taxon>Fungi incertae sedis</taxon>
        <taxon>Mucoromycota</taxon>
        <taxon>Mucoromycotina</taxon>
        <taxon>Mucoromycetes</taxon>
        <taxon>Mucorales</taxon>
        <taxon>Mucorineae</taxon>
        <taxon>Mucoraceae</taxon>
        <taxon>Mucor</taxon>
    </lineage>
</organism>
<dbReference type="PANTHER" id="PTHR21601">
    <property type="entry name" value="SPA2 PROTEIN"/>
    <property type="match status" value="1"/>
</dbReference>
<dbReference type="Proteomes" id="UP000053815">
    <property type="component" value="Unassembled WGS sequence"/>
</dbReference>
<feature type="compositionally biased region" description="Low complexity" evidence="3">
    <location>
        <begin position="597"/>
        <end position="607"/>
    </location>
</feature>
<evidence type="ECO:0000256" key="3">
    <source>
        <dbReference type="SAM" id="MobiDB-lite"/>
    </source>
</evidence>
<dbReference type="OrthoDB" id="5588096at2759"/>
<evidence type="ECO:0000256" key="1">
    <source>
        <dbReference type="ARBA" id="ARBA00022737"/>
    </source>
</evidence>
<reference evidence="5" key="1">
    <citation type="submission" date="2014-09" db="EMBL/GenBank/DDBJ databases">
        <title>Draft genome sequence of an oleaginous Mucoromycotina fungus Mucor ambiguus NBRC6742.</title>
        <authorList>
            <person name="Takeda I."/>
            <person name="Yamane N."/>
            <person name="Morita T."/>
            <person name="Tamano K."/>
            <person name="Machida M."/>
            <person name="Baker S."/>
            <person name="Koike H."/>
        </authorList>
    </citation>
    <scope>NUCLEOTIDE SEQUENCE</scope>
    <source>
        <strain evidence="5">NBRC 6742</strain>
    </source>
</reference>
<keyword evidence="6" id="KW-1185">Reference proteome</keyword>
<dbReference type="SMART" id="SM00555">
    <property type="entry name" value="GIT"/>
    <property type="match status" value="2"/>
</dbReference>
<dbReference type="Pfam" id="PF23742">
    <property type="entry name" value="VBS_C3G9"/>
    <property type="match status" value="1"/>
</dbReference>
<dbReference type="EMBL" id="DF836378">
    <property type="protein sequence ID" value="GAN05354.1"/>
    <property type="molecule type" value="Genomic_DNA"/>
</dbReference>
<name>A0A0C9MDH2_9FUNG</name>
<feature type="domain" description="GIT Spa2 homology (SHD)" evidence="4">
    <location>
        <begin position="142"/>
        <end position="172"/>
    </location>
</feature>
<dbReference type="GO" id="GO:0005078">
    <property type="term" value="F:MAP-kinase scaffold activity"/>
    <property type="evidence" value="ECO:0007669"/>
    <property type="project" value="TreeGrafter"/>
</dbReference>
<feature type="compositionally biased region" description="Low complexity" evidence="3">
    <location>
        <begin position="25"/>
        <end position="42"/>
    </location>
</feature>
<dbReference type="STRING" id="91626.A0A0C9MDH2"/>
<evidence type="ECO:0000313" key="6">
    <source>
        <dbReference type="Proteomes" id="UP000053815"/>
    </source>
</evidence>
<dbReference type="Pfam" id="PF08518">
    <property type="entry name" value="GIT_SHD"/>
    <property type="match status" value="2"/>
</dbReference>
<feature type="coiled-coil region" evidence="2">
    <location>
        <begin position="272"/>
        <end position="410"/>
    </location>
</feature>
<dbReference type="AlphaFoldDB" id="A0A0C9MDH2"/>
<accession>A0A0C9MDH2</accession>
<dbReference type="InterPro" id="IPR056439">
    <property type="entry name" value="VBS_C3G9"/>
</dbReference>
<dbReference type="PANTHER" id="PTHR21601:SF0">
    <property type="entry name" value="PROTEIN SPA2-RELATED"/>
    <property type="match status" value="1"/>
</dbReference>
<feature type="region of interest" description="Disordered" evidence="3">
    <location>
        <begin position="597"/>
        <end position="623"/>
    </location>
</feature>
<keyword evidence="2" id="KW-0175">Coiled coil</keyword>
<evidence type="ECO:0000313" key="5">
    <source>
        <dbReference type="EMBL" id="GAN05354.1"/>
    </source>
</evidence>
<evidence type="ECO:0000256" key="2">
    <source>
        <dbReference type="SAM" id="Coils"/>
    </source>
</evidence>
<dbReference type="Pfam" id="PF12205">
    <property type="entry name" value="GIT1_C"/>
    <property type="match status" value="1"/>
</dbReference>